<evidence type="ECO:0000313" key="8">
    <source>
        <dbReference type="Proteomes" id="UP000274033"/>
    </source>
</evidence>
<dbReference type="AlphaFoldDB" id="A0A3N9U2Z1"/>
<evidence type="ECO:0000313" key="7">
    <source>
        <dbReference type="EMBL" id="RQW70971.1"/>
    </source>
</evidence>
<dbReference type="GO" id="GO:0005507">
    <property type="term" value="F:copper ion binding"/>
    <property type="evidence" value="ECO:0007669"/>
    <property type="project" value="InterPro"/>
</dbReference>
<dbReference type="InterPro" id="IPR001424">
    <property type="entry name" value="SOD_Cu_Zn_dom"/>
</dbReference>
<feature type="signal peptide" evidence="5">
    <location>
        <begin position="1"/>
        <end position="23"/>
    </location>
</feature>
<comment type="cofactor">
    <cofactor evidence="3">
        <name>Zn(2+)</name>
        <dbReference type="ChEBI" id="CHEBI:29105"/>
    </cofactor>
    <text evidence="3">Binds 1 zinc ion per subunit.</text>
</comment>
<dbReference type="Pfam" id="PF00080">
    <property type="entry name" value="Sod_Cu"/>
    <property type="match status" value="1"/>
</dbReference>
<dbReference type="PROSITE" id="PS00332">
    <property type="entry name" value="SOD_CU_ZN_2"/>
    <property type="match status" value="1"/>
</dbReference>
<keyword evidence="3" id="KW-0560">Oxidoreductase</keyword>
<dbReference type="PROSITE" id="PS51257">
    <property type="entry name" value="PROKAR_LIPOPROTEIN"/>
    <property type="match status" value="1"/>
</dbReference>
<dbReference type="GO" id="GO:0004784">
    <property type="term" value="F:superoxide dismutase activity"/>
    <property type="evidence" value="ECO:0007669"/>
    <property type="project" value="UniProtKB-EC"/>
</dbReference>
<keyword evidence="3" id="KW-0186">Copper</keyword>
<feature type="region of interest" description="Disordered" evidence="4">
    <location>
        <begin position="93"/>
        <end position="129"/>
    </location>
</feature>
<feature type="chain" id="PRO_5038421008" description="Superoxide dismutase [Cu-Zn]" evidence="5">
    <location>
        <begin position="24"/>
        <end position="187"/>
    </location>
</feature>
<accession>A0A3N9U2Z1</accession>
<evidence type="ECO:0000256" key="5">
    <source>
        <dbReference type="SAM" id="SignalP"/>
    </source>
</evidence>
<comment type="function">
    <text evidence="2">Destroys radicals which are normally produced within the cells and which are toxic to biological systems. May play a role in favoring mycobacterial survival in phagocytes.</text>
</comment>
<keyword evidence="3" id="KW-0479">Metal-binding</keyword>
<evidence type="ECO:0000256" key="2">
    <source>
        <dbReference type="ARBA" id="ARBA00024900"/>
    </source>
</evidence>
<dbReference type="RefSeq" id="WP_124767002.1">
    <property type="nucleotide sequence ID" value="NZ_JAFBDY010000039.1"/>
</dbReference>
<keyword evidence="8" id="KW-1185">Reference proteome</keyword>
<gene>
    <name evidence="7" type="ORF">EBB45_19560</name>
</gene>
<keyword evidence="5" id="KW-0732">Signal</keyword>
<dbReference type="InterPro" id="IPR036423">
    <property type="entry name" value="SOD-like_Cu/Zn_dom_sf"/>
</dbReference>
<evidence type="ECO:0000256" key="1">
    <source>
        <dbReference type="ARBA" id="ARBA00010457"/>
    </source>
</evidence>
<name>A0A3N9U2Z1_9BACI</name>
<proteinExistence type="inferred from homology"/>
<evidence type="ECO:0000256" key="4">
    <source>
        <dbReference type="SAM" id="MobiDB-lite"/>
    </source>
</evidence>
<dbReference type="CDD" id="cd00305">
    <property type="entry name" value="Cu-Zn_Superoxide_Dismutase"/>
    <property type="match status" value="1"/>
</dbReference>
<evidence type="ECO:0000256" key="3">
    <source>
        <dbReference type="RuleBase" id="RU000393"/>
    </source>
</evidence>
<feature type="domain" description="Superoxide dismutase copper/zinc binding" evidence="6">
    <location>
        <begin position="53"/>
        <end position="184"/>
    </location>
</feature>
<organism evidence="7 8">
    <name type="scientific">Lysinibacillus composti</name>
    <dbReference type="NCBI Taxonomy" id="720633"/>
    <lineage>
        <taxon>Bacteria</taxon>
        <taxon>Bacillati</taxon>
        <taxon>Bacillota</taxon>
        <taxon>Bacilli</taxon>
        <taxon>Bacillales</taxon>
        <taxon>Bacillaceae</taxon>
        <taxon>Lysinibacillus</taxon>
    </lineage>
</organism>
<dbReference type="InterPro" id="IPR018152">
    <property type="entry name" value="SOD_Cu/Zn_BS"/>
</dbReference>
<evidence type="ECO:0000259" key="6">
    <source>
        <dbReference type="Pfam" id="PF00080"/>
    </source>
</evidence>
<keyword evidence="3" id="KW-0862">Zinc</keyword>
<dbReference type="EMBL" id="RRCT01000036">
    <property type="protein sequence ID" value="RQW70971.1"/>
    <property type="molecule type" value="Genomic_DNA"/>
</dbReference>
<reference evidence="7 8" key="1">
    <citation type="journal article" date="2013" name="J. Microbiol.">
        <title>Lysinibacillus chungkukjangi sp. nov., isolated from Chungkukjang, Korean fermented soybean food.</title>
        <authorList>
            <person name="Kim S.J."/>
            <person name="Jang Y.H."/>
            <person name="Hamada M."/>
            <person name="Ahn J.H."/>
            <person name="Weon H.Y."/>
            <person name="Suzuki K."/>
            <person name="Whang K.S."/>
            <person name="Kwon S.W."/>
        </authorList>
    </citation>
    <scope>NUCLEOTIDE SEQUENCE [LARGE SCALE GENOMIC DNA]</scope>
    <source>
        <strain evidence="7 8">MCCC 1A12701</strain>
    </source>
</reference>
<comment type="caution">
    <text evidence="7">The sequence shown here is derived from an EMBL/GenBank/DDBJ whole genome shotgun (WGS) entry which is preliminary data.</text>
</comment>
<dbReference type="Proteomes" id="UP000274033">
    <property type="component" value="Unassembled WGS sequence"/>
</dbReference>
<comment type="catalytic activity">
    <reaction evidence="3">
        <text>2 superoxide + 2 H(+) = H2O2 + O2</text>
        <dbReference type="Rhea" id="RHEA:20696"/>
        <dbReference type="ChEBI" id="CHEBI:15378"/>
        <dbReference type="ChEBI" id="CHEBI:15379"/>
        <dbReference type="ChEBI" id="CHEBI:16240"/>
        <dbReference type="ChEBI" id="CHEBI:18421"/>
        <dbReference type="EC" id="1.15.1.1"/>
    </reaction>
</comment>
<dbReference type="Gene3D" id="2.60.40.200">
    <property type="entry name" value="Superoxide dismutase, copper/zinc binding domain"/>
    <property type="match status" value="1"/>
</dbReference>
<comment type="cofactor">
    <cofactor evidence="3">
        <name>Cu cation</name>
        <dbReference type="ChEBI" id="CHEBI:23378"/>
    </cofactor>
    <text evidence="3">Binds 1 copper ion per subunit.</text>
</comment>
<dbReference type="PANTHER" id="PTHR10003">
    <property type="entry name" value="SUPEROXIDE DISMUTASE CU-ZN -RELATED"/>
    <property type="match status" value="1"/>
</dbReference>
<sequence length="187" mass="19746">MKKTFVILCASVIVLGGCNFFGAFNPDEELPVVAPEAASANASMVDKDGNELGNVKFTETTEGLKISMDLKNVPAGEHGVHIHTVGKCERPDFESAGAHFNPENKQHGVKNPEGPHAGDLPNITPDGEGNVQVEYVANNLTLKSGMANSLFDEDGSAIVLHEKADDYVTDPSGNSGVRIACGVITKE</sequence>
<dbReference type="EC" id="1.15.1.1" evidence="3"/>
<protein>
    <recommendedName>
        <fullName evidence="3">Superoxide dismutase [Cu-Zn]</fullName>
        <ecNumber evidence="3">1.15.1.1</ecNumber>
    </recommendedName>
</protein>
<dbReference type="SUPFAM" id="SSF49329">
    <property type="entry name" value="Cu,Zn superoxide dismutase-like"/>
    <property type="match status" value="1"/>
</dbReference>
<dbReference type="OrthoDB" id="9792957at2"/>
<comment type="similarity">
    <text evidence="1 3">Belongs to the Cu-Zn superoxide dismutase family.</text>
</comment>
<dbReference type="InterPro" id="IPR024134">
    <property type="entry name" value="SOD_Cu/Zn_/chaperone"/>
</dbReference>